<dbReference type="EMBL" id="GBRH01167724">
    <property type="protein sequence ID" value="JAE30172.1"/>
    <property type="molecule type" value="Transcribed_RNA"/>
</dbReference>
<dbReference type="AlphaFoldDB" id="A0A0A9H086"/>
<evidence type="ECO:0000313" key="1">
    <source>
        <dbReference type="EMBL" id="JAE30172.1"/>
    </source>
</evidence>
<name>A0A0A9H086_ARUDO</name>
<reference evidence="1" key="2">
    <citation type="journal article" date="2015" name="Data Brief">
        <title>Shoot transcriptome of the giant reed, Arundo donax.</title>
        <authorList>
            <person name="Barrero R.A."/>
            <person name="Guerrero F.D."/>
            <person name="Moolhuijzen P."/>
            <person name="Goolsby J.A."/>
            <person name="Tidwell J."/>
            <person name="Bellgard S.E."/>
            <person name="Bellgard M.I."/>
        </authorList>
    </citation>
    <scope>NUCLEOTIDE SEQUENCE</scope>
    <source>
        <tissue evidence="1">Shoot tissue taken approximately 20 cm above the soil surface</tissue>
    </source>
</reference>
<sequence length="49" mass="6075">MIKFCSLVRMIFRALFAANFFMKQFWSEFLFLSFIFISCRTRARSHQWN</sequence>
<organism evidence="1">
    <name type="scientific">Arundo donax</name>
    <name type="common">Giant reed</name>
    <name type="synonym">Donax arundinaceus</name>
    <dbReference type="NCBI Taxonomy" id="35708"/>
    <lineage>
        <taxon>Eukaryota</taxon>
        <taxon>Viridiplantae</taxon>
        <taxon>Streptophyta</taxon>
        <taxon>Embryophyta</taxon>
        <taxon>Tracheophyta</taxon>
        <taxon>Spermatophyta</taxon>
        <taxon>Magnoliopsida</taxon>
        <taxon>Liliopsida</taxon>
        <taxon>Poales</taxon>
        <taxon>Poaceae</taxon>
        <taxon>PACMAD clade</taxon>
        <taxon>Arundinoideae</taxon>
        <taxon>Arundineae</taxon>
        <taxon>Arundo</taxon>
    </lineage>
</organism>
<proteinExistence type="predicted"/>
<protein>
    <submittedName>
        <fullName evidence="1">Uncharacterized protein</fullName>
    </submittedName>
</protein>
<reference evidence="1" key="1">
    <citation type="submission" date="2014-09" db="EMBL/GenBank/DDBJ databases">
        <authorList>
            <person name="Magalhaes I.L.F."/>
            <person name="Oliveira U."/>
            <person name="Santos F.R."/>
            <person name="Vidigal T.H.D.A."/>
            <person name="Brescovit A.D."/>
            <person name="Santos A.J."/>
        </authorList>
    </citation>
    <scope>NUCLEOTIDE SEQUENCE</scope>
    <source>
        <tissue evidence="1">Shoot tissue taken approximately 20 cm above the soil surface</tissue>
    </source>
</reference>
<accession>A0A0A9H086</accession>